<dbReference type="AlphaFoldDB" id="A0A4U3EXF3"/>
<evidence type="ECO:0000256" key="1">
    <source>
        <dbReference type="SAM" id="SignalP"/>
    </source>
</evidence>
<accession>A0A4U3EXF3</accession>
<dbReference type="Proteomes" id="UP000306393">
    <property type="component" value="Unassembled WGS sequence"/>
</dbReference>
<gene>
    <name evidence="2" type="ORF">EpCFBP13511_20760</name>
</gene>
<dbReference type="STRING" id="1219360.GCA_001571305_01916"/>
<protein>
    <submittedName>
        <fullName evidence="2">Uncharacterized protein</fullName>
    </submittedName>
</protein>
<comment type="caution">
    <text evidence="2">The sequence shown here is derived from an EMBL/GenBank/DDBJ whole genome shotgun (WGS) entry which is preliminary data.</text>
</comment>
<sequence>MGGQMRNTVLLAGMLLSCSAFAAINGVTPNIVMKHIQHNGAKKYIHDLAKENAMATSTSQWEAIVKGLSTGEAEWLQIVPLIARYTDAGFAEDLATALAQAIPANVAGVMNVLDEQIPPVSIGNVCSMPLYNETVAEQNEYVVKAIQALYKNDTPQAKECLRQLIKTVGKAGPFRRVD</sequence>
<proteinExistence type="predicted"/>
<name>A0A4U3EXF3_9GAMM</name>
<organism evidence="2 3">
    <name type="scientific">Erwinia persicina</name>
    <dbReference type="NCBI Taxonomy" id="55211"/>
    <lineage>
        <taxon>Bacteria</taxon>
        <taxon>Pseudomonadati</taxon>
        <taxon>Pseudomonadota</taxon>
        <taxon>Gammaproteobacteria</taxon>
        <taxon>Enterobacterales</taxon>
        <taxon>Erwiniaceae</taxon>
        <taxon>Erwinia</taxon>
    </lineage>
</organism>
<evidence type="ECO:0000313" key="2">
    <source>
        <dbReference type="EMBL" id="TKJ84785.1"/>
    </source>
</evidence>
<reference evidence="2 3" key="1">
    <citation type="journal article" date="2019" name="Sci. Rep.">
        <title>Differences in resource use lead to coexistence of seed-transmitted microbial populations.</title>
        <authorList>
            <person name="Torres-Cortes G."/>
            <person name="Garcia B.J."/>
            <person name="Compant S."/>
            <person name="Rezki S."/>
            <person name="Jones P."/>
            <person name="Preveaux A."/>
            <person name="Briand M."/>
            <person name="Roulet A."/>
            <person name="Bouchez O."/>
            <person name="Jacobson D."/>
            <person name="Barret M."/>
        </authorList>
    </citation>
    <scope>NUCLEOTIDE SEQUENCE [LARGE SCALE GENOMIC DNA]</scope>
    <source>
        <strain evidence="2 3">CFBP13511</strain>
    </source>
</reference>
<feature type="chain" id="PRO_5020389425" evidence="1">
    <location>
        <begin position="23"/>
        <end position="178"/>
    </location>
</feature>
<feature type="signal peptide" evidence="1">
    <location>
        <begin position="1"/>
        <end position="22"/>
    </location>
</feature>
<dbReference type="EMBL" id="QGAC01000025">
    <property type="protein sequence ID" value="TKJ84785.1"/>
    <property type="molecule type" value="Genomic_DNA"/>
</dbReference>
<keyword evidence="1" id="KW-0732">Signal</keyword>
<evidence type="ECO:0000313" key="3">
    <source>
        <dbReference type="Proteomes" id="UP000306393"/>
    </source>
</evidence>
<dbReference type="PROSITE" id="PS51257">
    <property type="entry name" value="PROKAR_LIPOPROTEIN"/>
    <property type="match status" value="1"/>
</dbReference>